<proteinExistence type="predicted"/>
<keyword evidence="3" id="KW-1185">Reference proteome</keyword>
<gene>
    <name evidence="2" type="ORF">HGRIS_012375</name>
</gene>
<evidence type="ECO:0000313" key="2">
    <source>
        <dbReference type="EMBL" id="KAL0946110.1"/>
    </source>
</evidence>
<evidence type="ECO:0000256" key="1">
    <source>
        <dbReference type="SAM" id="MobiDB-lite"/>
    </source>
</evidence>
<feature type="region of interest" description="Disordered" evidence="1">
    <location>
        <begin position="88"/>
        <end position="107"/>
    </location>
</feature>
<dbReference type="EMBL" id="JASNQZ010000015">
    <property type="protein sequence ID" value="KAL0946110.1"/>
    <property type="molecule type" value="Genomic_DNA"/>
</dbReference>
<protein>
    <submittedName>
        <fullName evidence="2">Uncharacterized protein</fullName>
    </submittedName>
</protein>
<accession>A0ABR3IS61</accession>
<evidence type="ECO:0000313" key="3">
    <source>
        <dbReference type="Proteomes" id="UP001556367"/>
    </source>
</evidence>
<sequence length="376" mass="42738">MAPRKAHLDLPLFSTSEPNLHAIIAAEQYRFNYHNIESPWYPAYNMSVADLVRFKLNAGHGSLVSGPQIQMYISRSIFERVQLAHEAKNGKSGGLPDLDPESSFETTASTRTLTQDQDWLFLIPDISVVHMIAKPSKYNFRSQKIVHMCFPLILEIKSAPSRQDSDEMRLQSIPVRLSLALYFTKYPEAQEVVAVAATGAYWRWLRVQRGQLASLWYLRMVATGEIKRGSAEAKKLYPRDWTLSWNYEKRWQKRPYYILGQPESDEALMKMRANDLVPIVEGCKHFKPTRPVVVSPTPEEDEEMLSDRAETPDENEKEADLGTYGKDMFSDRAPTTDENYSEADFGGHSGEMLAARAKTPPYDNDNEADLGGYGDT</sequence>
<reference evidence="3" key="1">
    <citation type="submission" date="2024-06" db="EMBL/GenBank/DDBJ databases">
        <title>Multi-omics analyses provide insights into the biosynthesis of the anticancer antibiotic pleurotin in Hohenbuehelia grisea.</title>
        <authorList>
            <person name="Weaver J.A."/>
            <person name="Alberti F."/>
        </authorList>
    </citation>
    <scope>NUCLEOTIDE SEQUENCE [LARGE SCALE GENOMIC DNA]</scope>
    <source>
        <strain evidence="3">T-177</strain>
    </source>
</reference>
<comment type="caution">
    <text evidence="2">The sequence shown here is derived from an EMBL/GenBank/DDBJ whole genome shotgun (WGS) entry which is preliminary data.</text>
</comment>
<organism evidence="2 3">
    <name type="scientific">Hohenbuehelia grisea</name>
    <dbReference type="NCBI Taxonomy" id="104357"/>
    <lineage>
        <taxon>Eukaryota</taxon>
        <taxon>Fungi</taxon>
        <taxon>Dikarya</taxon>
        <taxon>Basidiomycota</taxon>
        <taxon>Agaricomycotina</taxon>
        <taxon>Agaricomycetes</taxon>
        <taxon>Agaricomycetidae</taxon>
        <taxon>Agaricales</taxon>
        <taxon>Pleurotineae</taxon>
        <taxon>Pleurotaceae</taxon>
        <taxon>Hohenbuehelia</taxon>
    </lineage>
</organism>
<name>A0ABR3IS61_9AGAR</name>
<feature type="region of interest" description="Disordered" evidence="1">
    <location>
        <begin position="290"/>
        <end position="376"/>
    </location>
</feature>
<dbReference type="Proteomes" id="UP001556367">
    <property type="component" value="Unassembled WGS sequence"/>
</dbReference>